<accession>A0AAV6ZZI0</accession>
<comment type="caution">
    <text evidence="2">The sequence shown here is derived from an EMBL/GenBank/DDBJ whole genome shotgun (WGS) entry which is preliminary data.</text>
</comment>
<feature type="transmembrane region" description="Helical" evidence="1">
    <location>
        <begin position="61"/>
        <end position="79"/>
    </location>
</feature>
<dbReference type="SUPFAM" id="SSF49785">
    <property type="entry name" value="Galactose-binding domain-like"/>
    <property type="match status" value="1"/>
</dbReference>
<proteinExistence type="predicted"/>
<gene>
    <name evidence="2" type="ORF">GDO81_003591</name>
</gene>
<evidence type="ECO:0000313" key="2">
    <source>
        <dbReference type="EMBL" id="KAG8553900.1"/>
    </source>
</evidence>
<dbReference type="AlphaFoldDB" id="A0AAV6ZZI0"/>
<dbReference type="EMBL" id="WNYA01000010">
    <property type="protein sequence ID" value="KAG8553900.1"/>
    <property type="molecule type" value="Genomic_DNA"/>
</dbReference>
<dbReference type="Gene3D" id="2.60.120.260">
    <property type="entry name" value="Galactose-binding domain-like"/>
    <property type="match status" value="1"/>
</dbReference>
<evidence type="ECO:0000256" key="1">
    <source>
        <dbReference type="SAM" id="Phobius"/>
    </source>
</evidence>
<organism evidence="2 3">
    <name type="scientific">Engystomops pustulosus</name>
    <name type="common">Tungara frog</name>
    <name type="synonym">Physalaemus pustulosus</name>
    <dbReference type="NCBI Taxonomy" id="76066"/>
    <lineage>
        <taxon>Eukaryota</taxon>
        <taxon>Metazoa</taxon>
        <taxon>Chordata</taxon>
        <taxon>Craniata</taxon>
        <taxon>Vertebrata</taxon>
        <taxon>Euteleostomi</taxon>
        <taxon>Amphibia</taxon>
        <taxon>Batrachia</taxon>
        <taxon>Anura</taxon>
        <taxon>Neobatrachia</taxon>
        <taxon>Hyloidea</taxon>
        <taxon>Leptodactylidae</taxon>
        <taxon>Leiuperinae</taxon>
        <taxon>Engystomops</taxon>
    </lineage>
</organism>
<reference evidence="2" key="1">
    <citation type="thesis" date="2020" institute="ProQuest LLC" country="789 East Eisenhower Parkway, Ann Arbor, MI, USA">
        <title>Comparative Genomics and Chromosome Evolution.</title>
        <authorList>
            <person name="Mudd A.B."/>
        </authorList>
    </citation>
    <scope>NUCLEOTIDE SEQUENCE</scope>
    <source>
        <strain evidence="2">237g6f4</strain>
        <tissue evidence="2">Blood</tissue>
    </source>
</reference>
<name>A0AAV6ZZI0_ENGPU</name>
<dbReference type="Proteomes" id="UP000824782">
    <property type="component" value="Unassembled WGS sequence"/>
</dbReference>
<sequence length="80" mass="9162">MLVHSIQTQGARQRLLSIYISQFIVFYSINGQNWSPYQGNASSNQMVVHCPLECSQEPFPLIIYLLPPILILFFLHGLLL</sequence>
<dbReference type="InterPro" id="IPR008979">
    <property type="entry name" value="Galactose-bd-like_sf"/>
</dbReference>
<protein>
    <submittedName>
        <fullName evidence="2">Uncharacterized protein</fullName>
    </submittedName>
</protein>
<keyword evidence="3" id="KW-1185">Reference proteome</keyword>
<keyword evidence="1" id="KW-1133">Transmembrane helix</keyword>
<evidence type="ECO:0000313" key="3">
    <source>
        <dbReference type="Proteomes" id="UP000824782"/>
    </source>
</evidence>
<keyword evidence="1" id="KW-0812">Transmembrane</keyword>
<keyword evidence="1" id="KW-0472">Membrane</keyword>